<evidence type="ECO:0000313" key="4">
    <source>
        <dbReference type="EMBL" id="TET92641.1"/>
    </source>
</evidence>
<dbReference type="InterPro" id="IPR007170">
    <property type="entry name" value="SpoVG"/>
</dbReference>
<reference evidence="4 5" key="1">
    <citation type="submission" date="2019-03" db="EMBL/GenBank/DDBJ databases">
        <title>Metabolic potential of uncultured bacteria and archaea associated with petroleum seepage in deep-sea sediments.</title>
        <authorList>
            <person name="Dong X."/>
            <person name="Hubert C."/>
        </authorList>
    </citation>
    <scope>NUCLEOTIDE SEQUENCE [LARGE SCALE GENOMIC DNA]</scope>
    <source>
        <strain evidence="4">E29_bin28</strain>
    </source>
</reference>
<keyword evidence="1" id="KW-0132">Cell division</keyword>
<dbReference type="Gene3D" id="3.30.1120.40">
    <property type="entry name" value="Stage V sporulation protein G"/>
    <property type="match status" value="1"/>
</dbReference>
<evidence type="ECO:0000256" key="3">
    <source>
        <dbReference type="ARBA" id="ARBA00023306"/>
    </source>
</evidence>
<gene>
    <name evidence="4" type="ORF">E3J33_03405</name>
</gene>
<evidence type="ECO:0000256" key="1">
    <source>
        <dbReference type="ARBA" id="ARBA00022618"/>
    </source>
</evidence>
<keyword evidence="2" id="KW-0717">Septation</keyword>
<dbReference type="Pfam" id="PF04026">
    <property type="entry name" value="SpoVG"/>
    <property type="match status" value="1"/>
</dbReference>
<protein>
    <submittedName>
        <fullName evidence="4">Transcriptional regulator</fullName>
    </submittedName>
</protein>
<dbReference type="GO" id="GO:0000917">
    <property type="term" value="P:division septum assembly"/>
    <property type="evidence" value="ECO:0007669"/>
    <property type="project" value="UniProtKB-KW"/>
</dbReference>
<sequence>MKISEVKIRKVEGKDKFKAWATITFDNSFRVHGLKVIEGKNGPFVAMPSRKLSNGEFIDTAYPLNEELRETIQKEVLAEYSREES</sequence>
<organism evidence="4 5">
    <name type="scientific">Aerophobetes bacterium</name>
    <dbReference type="NCBI Taxonomy" id="2030807"/>
    <lineage>
        <taxon>Bacteria</taxon>
        <taxon>Candidatus Aerophobota</taxon>
    </lineage>
</organism>
<dbReference type="PANTHER" id="PTHR38429:SF1">
    <property type="entry name" value="SEPTATION PROTEIN SPOVG-RELATED"/>
    <property type="match status" value="1"/>
</dbReference>
<dbReference type="AlphaFoldDB" id="A0A523YM60"/>
<dbReference type="Proteomes" id="UP000316925">
    <property type="component" value="Unassembled WGS sequence"/>
</dbReference>
<proteinExistence type="predicted"/>
<accession>A0A523YM60</accession>
<dbReference type="EMBL" id="SOIJ01000191">
    <property type="protein sequence ID" value="TET92641.1"/>
    <property type="molecule type" value="Genomic_DNA"/>
</dbReference>
<name>A0A523YM60_UNCAE</name>
<evidence type="ECO:0000313" key="5">
    <source>
        <dbReference type="Proteomes" id="UP000316925"/>
    </source>
</evidence>
<comment type="caution">
    <text evidence="4">The sequence shown here is derived from an EMBL/GenBank/DDBJ whole genome shotgun (WGS) entry which is preliminary data.</text>
</comment>
<evidence type="ECO:0000256" key="2">
    <source>
        <dbReference type="ARBA" id="ARBA00023210"/>
    </source>
</evidence>
<dbReference type="InterPro" id="IPR036751">
    <property type="entry name" value="SpoVG_sf"/>
</dbReference>
<dbReference type="PANTHER" id="PTHR38429">
    <property type="entry name" value="SEPTATION PROTEIN SPOVG-RELATED"/>
    <property type="match status" value="1"/>
</dbReference>
<dbReference type="SUPFAM" id="SSF160537">
    <property type="entry name" value="SpoVG-like"/>
    <property type="match status" value="1"/>
</dbReference>
<dbReference type="GO" id="GO:0030435">
    <property type="term" value="P:sporulation resulting in formation of a cellular spore"/>
    <property type="evidence" value="ECO:0007669"/>
    <property type="project" value="InterPro"/>
</dbReference>
<keyword evidence="3" id="KW-0131">Cell cycle</keyword>